<reference evidence="3" key="1">
    <citation type="submission" date="2013-03" db="EMBL/GenBank/DDBJ databases">
        <title>Draft genome sequence of Bacillus firmus DS1.</title>
        <authorList>
            <person name="Peng D."/>
            <person name="Zhu L."/>
            <person name="Sun M."/>
        </authorList>
    </citation>
    <scope>NUCLEOTIDE SEQUENCE [LARGE SCALE GENOMIC DNA]</scope>
    <source>
        <strain evidence="3">DS1</strain>
    </source>
</reference>
<dbReference type="PATRIC" id="fig|1307436.3.peg.243"/>
<dbReference type="InterPro" id="IPR013879">
    <property type="entry name" value="DUF1761"/>
</dbReference>
<evidence type="ECO:0000313" key="2">
    <source>
        <dbReference type="EMBL" id="EWG12976.1"/>
    </source>
</evidence>
<feature type="transmembrane region" description="Helical" evidence="1">
    <location>
        <begin position="6"/>
        <end position="29"/>
    </location>
</feature>
<dbReference type="eggNOG" id="ENOG5032W3J">
    <property type="taxonomic scope" value="Bacteria"/>
</dbReference>
<reference evidence="2 3" key="2">
    <citation type="journal article" date="2016" name="Sci. Rep.">
        <title>A novel serine protease, Sep1, from Bacillus firmus DS-1 has nematicidal activity and degrades multiple intestinal-associated nematode proteins.</title>
        <authorList>
            <person name="Geng C."/>
            <person name="Nie X."/>
            <person name="Tang Z."/>
            <person name="Zhang Y."/>
            <person name="Lin J."/>
            <person name="Sun M."/>
            <person name="Peng D."/>
        </authorList>
    </citation>
    <scope>NUCLEOTIDE SEQUENCE [LARGE SCALE GENOMIC DNA]</scope>
    <source>
        <strain evidence="2 3">DS1</strain>
    </source>
</reference>
<evidence type="ECO:0000313" key="3">
    <source>
        <dbReference type="Proteomes" id="UP000019270"/>
    </source>
</evidence>
<organism evidence="2 3">
    <name type="scientific">Cytobacillus firmus DS1</name>
    <dbReference type="NCBI Taxonomy" id="1307436"/>
    <lineage>
        <taxon>Bacteria</taxon>
        <taxon>Bacillati</taxon>
        <taxon>Bacillota</taxon>
        <taxon>Bacilli</taxon>
        <taxon>Bacillales</taxon>
        <taxon>Bacillaceae</taxon>
        <taxon>Cytobacillus</taxon>
    </lineage>
</organism>
<keyword evidence="1" id="KW-0472">Membrane</keyword>
<comment type="caution">
    <text evidence="2">The sequence shown here is derived from an EMBL/GenBank/DDBJ whole genome shotgun (WGS) entry which is preliminary data.</text>
</comment>
<feature type="transmembrane region" description="Helical" evidence="1">
    <location>
        <begin position="50"/>
        <end position="73"/>
    </location>
</feature>
<dbReference type="Proteomes" id="UP000019270">
    <property type="component" value="Unassembled WGS sequence"/>
</dbReference>
<dbReference type="EMBL" id="APVL01000001">
    <property type="protein sequence ID" value="EWG12976.1"/>
    <property type="molecule type" value="Genomic_DNA"/>
</dbReference>
<feature type="transmembrane region" description="Helical" evidence="1">
    <location>
        <begin position="79"/>
        <end position="95"/>
    </location>
</feature>
<feature type="transmembrane region" description="Helical" evidence="1">
    <location>
        <begin position="107"/>
        <end position="129"/>
    </location>
</feature>
<gene>
    <name evidence="2" type="ORF">PBF_01095</name>
</gene>
<keyword evidence="1" id="KW-1133">Transmembrane helix</keyword>
<dbReference type="RefSeq" id="WP_035325950.1">
    <property type="nucleotide sequence ID" value="NZ_APVL01000001.1"/>
</dbReference>
<dbReference type="AlphaFoldDB" id="W7LCN7"/>
<sequence length="130" mass="14320">MDWNSVNILAVLLGGVLYMMYGGIYYSLLLGKKSRSNEIKDHQSDGPLKYLISVVIAFISSFFIGVLVQSIGIGNWMEGLALGFMIGFIISMVYLKNRLFGLMSQKAFLIAIGDHLIIFTLLGALHGVLN</sequence>
<dbReference type="Pfam" id="PF08570">
    <property type="entry name" value="DUF1761"/>
    <property type="match status" value="1"/>
</dbReference>
<keyword evidence="1" id="KW-0812">Transmembrane</keyword>
<proteinExistence type="predicted"/>
<dbReference type="OrthoDB" id="2382138at2"/>
<name>W7LCN7_CYTFI</name>
<evidence type="ECO:0008006" key="4">
    <source>
        <dbReference type="Google" id="ProtNLM"/>
    </source>
</evidence>
<evidence type="ECO:0000256" key="1">
    <source>
        <dbReference type="SAM" id="Phobius"/>
    </source>
</evidence>
<protein>
    <recommendedName>
        <fullName evidence="4">DUF1761 domain-containing protein</fullName>
    </recommendedName>
</protein>
<accession>W7LCN7</accession>